<keyword evidence="1" id="KW-0812">Transmembrane</keyword>
<dbReference type="EMBL" id="CAOQHR010000001">
    <property type="protein sequence ID" value="CAI6234750.1"/>
    <property type="molecule type" value="Genomic_DNA"/>
</dbReference>
<dbReference type="Proteomes" id="UP001152607">
    <property type="component" value="Unassembled WGS sequence"/>
</dbReference>
<proteinExistence type="predicted"/>
<name>A0A9W4TZI2_9PLEO</name>
<feature type="transmembrane region" description="Helical" evidence="1">
    <location>
        <begin position="101"/>
        <end position="123"/>
    </location>
</feature>
<feature type="transmembrane region" description="Helical" evidence="1">
    <location>
        <begin position="236"/>
        <end position="258"/>
    </location>
</feature>
<accession>A0A9W4TZI2</accession>
<keyword evidence="1" id="KW-0472">Membrane</keyword>
<keyword evidence="1" id="KW-1133">Transmembrane helix</keyword>
<keyword evidence="3" id="KW-1185">Reference proteome</keyword>
<gene>
    <name evidence="2" type="ORF">PDIGIT_LOCUS356</name>
</gene>
<dbReference type="OrthoDB" id="3872943at2759"/>
<sequence length="293" mass="32379">MSQSELTRSIVGASFLLPVINGAMHIPPAVSAMRATIGDEQPLDTPILLLLFSLHVLIDVMDKAADLPRQTRKTWLRTIILFASPFIALTVYGTMHCGFLALLRLLGVPFFAIIHALPLIPVYSRETRSITRVKLKYFLGPFKSLFGATCIGLMDVTAVVLYLRGTTIYPETSSGVGHLEILMYTIIYDFLWESISDVRDIEEDERDKVTTLATAFGIRKTLTFLLGSTMMGDLSITLYGGGSAVLSVVRSTVFWGAFSTLALYKRRSDMYAWGLGTLVGLLPVWLASLETRT</sequence>
<evidence type="ECO:0000256" key="1">
    <source>
        <dbReference type="SAM" id="Phobius"/>
    </source>
</evidence>
<organism evidence="2 3">
    <name type="scientific">Periconia digitata</name>
    <dbReference type="NCBI Taxonomy" id="1303443"/>
    <lineage>
        <taxon>Eukaryota</taxon>
        <taxon>Fungi</taxon>
        <taxon>Dikarya</taxon>
        <taxon>Ascomycota</taxon>
        <taxon>Pezizomycotina</taxon>
        <taxon>Dothideomycetes</taxon>
        <taxon>Pleosporomycetidae</taxon>
        <taxon>Pleosporales</taxon>
        <taxon>Massarineae</taxon>
        <taxon>Periconiaceae</taxon>
        <taxon>Periconia</taxon>
    </lineage>
</organism>
<comment type="caution">
    <text evidence="2">The sequence shown here is derived from an EMBL/GenBank/DDBJ whole genome shotgun (WGS) entry which is preliminary data.</text>
</comment>
<feature type="transmembrane region" description="Helical" evidence="1">
    <location>
        <begin position="270"/>
        <end position="288"/>
    </location>
</feature>
<evidence type="ECO:0000313" key="2">
    <source>
        <dbReference type="EMBL" id="CAI6234750.1"/>
    </source>
</evidence>
<protein>
    <submittedName>
        <fullName evidence="2">Uncharacterized protein</fullName>
    </submittedName>
</protein>
<evidence type="ECO:0000313" key="3">
    <source>
        <dbReference type="Proteomes" id="UP001152607"/>
    </source>
</evidence>
<feature type="transmembrane region" description="Helical" evidence="1">
    <location>
        <begin position="144"/>
        <end position="163"/>
    </location>
</feature>
<feature type="transmembrane region" description="Helical" evidence="1">
    <location>
        <begin position="74"/>
        <end position="95"/>
    </location>
</feature>
<reference evidence="2" key="1">
    <citation type="submission" date="2023-01" db="EMBL/GenBank/DDBJ databases">
        <authorList>
            <person name="Van Ghelder C."/>
            <person name="Rancurel C."/>
        </authorList>
    </citation>
    <scope>NUCLEOTIDE SEQUENCE</scope>
    <source>
        <strain evidence="2">CNCM I-4278</strain>
    </source>
</reference>
<dbReference type="AlphaFoldDB" id="A0A9W4TZI2"/>